<dbReference type="Gene3D" id="3.40.570.10">
    <property type="entry name" value="Extracellular Endonuclease, subunit A"/>
    <property type="match status" value="1"/>
</dbReference>
<organism evidence="13 14">
    <name type="scientific">Xylanibacter ruminicola</name>
    <name type="common">Prevotella ruminicola</name>
    <dbReference type="NCBI Taxonomy" id="839"/>
    <lineage>
        <taxon>Bacteria</taxon>
        <taxon>Pseudomonadati</taxon>
        <taxon>Bacteroidota</taxon>
        <taxon>Bacteroidia</taxon>
        <taxon>Bacteroidales</taxon>
        <taxon>Prevotellaceae</taxon>
        <taxon>Xylanibacter</taxon>
    </lineage>
</organism>
<evidence type="ECO:0000256" key="1">
    <source>
        <dbReference type="ARBA" id="ARBA00001946"/>
    </source>
</evidence>
<dbReference type="Pfam" id="PF01223">
    <property type="entry name" value="Endonuclease_NS"/>
    <property type="match status" value="1"/>
</dbReference>
<dbReference type="CDD" id="cd00091">
    <property type="entry name" value="NUC"/>
    <property type="match status" value="1"/>
</dbReference>
<proteinExistence type="inferred from homology"/>
<reference evidence="13 14" key="1">
    <citation type="submission" date="2016-10" db="EMBL/GenBank/DDBJ databases">
        <authorList>
            <person name="de Groot N.N."/>
        </authorList>
    </citation>
    <scope>NUCLEOTIDE SEQUENCE [LARGE SCALE GENOMIC DNA]</scope>
    <source>
        <strain evidence="13 14">AR32</strain>
    </source>
</reference>
<dbReference type="PANTHER" id="PTHR13966">
    <property type="entry name" value="ENDONUCLEASE RELATED"/>
    <property type="match status" value="1"/>
</dbReference>
<keyword evidence="3 10" id="KW-0540">Nuclease</keyword>
<evidence type="ECO:0000256" key="3">
    <source>
        <dbReference type="ARBA" id="ARBA00022722"/>
    </source>
</evidence>
<evidence type="ECO:0000256" key="4">
    <source>
        <dbReference type="ARBA" id="ARBA00022723"/>
    </source>
</evidence>
<dbReference type="AlphaFoldDB" id="A0A1H5WCB5"/>
<evidence type="ECO:0000259" key="12">
    <source>
        <dbReference type="SMART" id="SM00892"/>
    </source>
</evidence>
<dbReference type="EC" id="3.1.30.-" evidence="10"/>
<dbReference type="InterPro" id="IPR001604">
    <property type="entry name" value="Endo_G_ENPP1-like_dom"/>
</dbReference>
<feature type="domain" description="DNA/RNA non-specific endonuclease/pyrophosphatase/phosphodiesterase" evidence="12">
    <location>
        <begin position="34"/>
        <end position="230"/>
    </location>
</feature>
<evidence type="ECO:0000256" key="8">
    <source>
        <dbReference type="PIRSR" id="PIRSR640255-1"/>
    </source>
</evidence>
<dbReference type="EMBL" id="FNUV01000006">
    <property type="protein sequence ID" value="SEF96447.1"/>
    <property type="molecule type" value="Genomic_DNA"/>
</dbReference>
<protein>
    <recommendedName>
        <fullName evidence="10">Endonuclease</fullName>
        <ecNumber evidence="10">3.1.30.-</ecNumber>
    </recommendedName>
</protein>
<dbReference type="GO" id="GO:0004519">
    <property type="term" value="F:endonuclease activity"/>
    <property type="evidence" value="ECO:0007669"/>
    <property type="project" value="UniProtKB-UniRule"/>
</dbReference>
<evidence type="ECO:0000256" key="10">
    <source>
        <dbReference type="RuleBase" id="RU366055"/>
    </source>
</evidence>
<evidence type="ECO:0000256" key="6">
    <source>
        <dbReference type="ARBA" id="ARBA00022801"/>
    </source>
</evidence>
<keyword evidence="6 10" id="KW-0378">Hydrolase</keyword>
<dbReference type="InterPro" id="IPR040255">
    <property type="entry name" value="Non-specific_endonuclease"/>
</dbReference>
<evidence type="ECO:0000313" key="14">
    <source>
        <dbReference type="Proteomes" id="UP000236735"/>
    </source>
</evidence>
<feature type="active site" description="Proton acceptor" evidence="8">
    <location>
        <position position="98"/>
    </location>
</feature>
<dbReference type="InterPro" id="IPR018524">
    <property type="entry name" value="DNA/RNA_endonuclease_AS"/>
</dbReference>
<feature type="domain" description="ENPP1-3/EXOG-like endonuclease/phosphodiesterase" evidence="11">
    <location>
        <begin position="35"/>
        <end position="230"/>
    </location>
</feature>
<keyword evidence="4 9" id="KW-0479">Metal-binding</keyword>
<dbReference type="PANTHER" id="PTHR13966:SF5">
    <property type="entry name" value="ENDONUCLEASE G, MITOCHONDRIAL"/>
    <property type="match status" value="1"/>
</dbReference>
<dbReference type="GO" id="GO:0016787">
    <property type="term" value="F:hydrolase activity"/>
    <property type="evidence" value="ECO:0007669"/>
    <property type="project" value="UniProtKB-KW"/>
</dbReference>
<accession>A0A1H5WCB5</accession>
<name>A0A1H5WCB5_XYLRU</name>
<dbReference type="SUPFAM" id="SSF54060">
    <property type="entry name" value="His-Me finger endonucleases"/>
    <property type="match status" value="1"/>
</dbReference>
<evidence type="ECO:0000256" key="7">
    <source>
        <dbReference type="ARBA" id="ARBA00022842"/>
    </source>
</evidence>
<dbReference type="SMART" id="SM00477">
    <property type="entry name" value="NUC"/>
    <property type="match status" value="1"/>
</dbReference>
<keyword evidence="7" id="KW-0460">Magnesium</keyword>
<dbReference type="SMART" id="SM00892">
    <property type="entry name" value="Endonuclease_NS"/>
    <property type="match status" value="1"/>
</dbReference>
<evidence type="ECO:0000313" key="13">
    <source>
        <dbReference type="EMBL" id="SEF96447.1"/>
    </source>
</evidence>
<gene>
    <name evidence="13" type="ORF">SAMN05216354_2237</name>
</gene>
<keyword evidence="5 10" id="KW-0255">Endonuclease</keyword>
<sequence>MLALMVSFTACQGQSIVKYELPAKLKDRPERILQRVGYTTSYNEQTKTPNWVAWHLTKAHTYGSHQRKQEVFTEDEDIAKGRRATNMDYYNSRYDRGHMCPAGDNKWDKQAMAQSFLFTNICPQNHGLNKYEWNDLEILCRDWARKYGAIDIVCGPLYSPKGEWKTIGKNKVRVPEAFFKVVLCRQGRVKAIGFVYRNEGVKQKMVEAVRSVDEIERLTGIDFFPSLDDQIEEKVEAQAKLSDW</sequence>
<feature type="binding site" evidence="9">
    <location>
        <position position="129"/>
    </location>
    <ligand>
        <name>Mg(2+)</name>
        <dbReference type="ChEBI" id="CHEBI:18420"/>
        <note>catalytic</note>
    </ligand>
</feature>
<dbReference type="InterPro" id="IPR044925">
    <property type="entry name" value="His-Me_finger_sf"/>
</dbReference>
<evidence type="ECO:0000256" key="9">
    <source>
        <dbReference type="PIRSR" id="PIRSR640255-2"/>
    </source>
</evidence>
<evidence type="ECO:0000256" key="2">
    <source>
        <dbReference type="ARBA" id="ARBA00010052"/>
    </source>
</evidence>
<evidence type="ECO:0000259" key="11">
    <source>
        <dbReference type="SMART" id="SM00477"/>
    </source>
</evidence>
<dbReference type="GO" id="GO:0046872">
    <property type="term" value="F:metal ion binding"/>
    <property type="evidence" value="ECO:0007669"/>
    <property type="project" value="UniProtKB-KW"/>
</dbReference>
<dbReference type="InterPro" id="IPR020821">
    <property type="entry name" value="ENPP1-3/EXOG-like_nuc-like"/>
</dbReference>
<evidence type="ECO:0000256" key="5">
    <source>
        <dbReference type="ARBA" id="ARBA00022759"/>
    </source>
</evidence>
<dbReference type="GO" id="GO:0003676">
    <property type="term" value="F:nucleic acid binding"/>
    <property type="evidence" value="ECO:0007669"/>
    <property type="project" value="InterPro"/>
</dbReference>
<dbReference type="Proteomes" id="UP000236735">
    <property type="component" value="Unassembled WGS sequence"/>
</dbReference>
<dbReference type="InterPro" id="IPR044929">
    <property type="entry name" value="DNA/RNA_non-sp_Endonuclease_sf"/>
</dbReference>
<comment type="cofactor">
    <cofactor evidence="1 10">
        <name>Mg(2+)</name>
        <dbReference type="ChEBI" id="CHEBI:18420"/>
    </cofactor>
</comment>
<dbReference type="PROSITE" id="PS01070">
    <property type="entry name" value="NUCLEASE_NON_SPEC"/>
    <property type="match status" value="1"/>
</dbReference>
<comment type="similarity">
    <text evidence="2 10">Belongs to the DNA/RNA non-specific endonuclease family.</text>
</comment>